<keyword evidence="3" id="KW-1185">Reference proteome</keyword>
<dbReference type="AlphaFoldDB" id="A0A078A2K4"/>
<reference evidence="2 3" key="1">
    <citation type="submission" date="2014-06" db="EMBL/GenBank/DDBJ databases">
        <authorList>
            <person name="Swart Estienne"/>
        </authorList>
    </citation>
    <scope>NUCLEOTIDE SEQUENCE [LARGE SCALE GENOMIC DNA]</scope>
    <source>
        <strain evidence="2 3">130c</strain>
    </source>
</reference>
<evidence type="ECO:0000256" key="1">
    <source>
        <dbReference type="SAM" id="MobiDB-lite"/>
    </source>
</evidence>
<evidence type="ECO:0000313" key="3">
    <source>
        <dbReference type="Proteomes" id="UP000039865"/>
    </source>
</evidence>
<dbReference type="InParanoid" id="A0A078A2K4"/>
<organism evidence="2 3">
    <name type="scientific">Stylonychia lemnae</name>
    <name type="common">Ciliate</name>
    <dbReference type="NCBI Taxonomy" id="5949"/>
    <lineage>
        <taxon>Eukaryota</taxon>
        <taxon>Sar</taxon>
        <taxon>Alveolata</taxon>
        <taxon>Ciliophora</taxon>
        <taxon>Intramacronucleata</taxon>
        <taxon>Spirotrichea</taxon>
        <taxon>Stichotrichia</taxon>
        <taxon>Sporadotrichida</taxon>
        <taxon>Oxytrichidae</taxon>
        <taxon>Stylonychinae</taxon>
        <taxon>Stylonychia</taxon>
    </lineage>
</organism>
<protein>
    <submittedName>
        <fullName evidence="2">Uncharacterized protein</fullName>
    </submittedName>
</protein>
<proteinExistence type="predicted"/>
<feature type="region of interest" description="Disordered" evidence="1">
    <location>
        <begin position="319"/>
        <end position="343"/>
    </location>
</feature>
<sequence>MNPKMNNLHYMILSQEERAELYKKHTSPFKFIKPQPYSPNVLKNPDKKDRNSHEFLQIFFEKEKALFPKADYGQQLSQPSSINFIGNNFLSKSFFSQTSNNQYIGFSDKKLKDLNTNSVIGGLSLKMKLSDFSSPSKASMKAQNHALQSKKASIQISQEKLQSPNDHKHQIINIEEQQKDSVVSQLYDESKIRIVKLNGDNLLSRNKIQSYNNVGGPPVNKNFTNYMEKISSLAMKNQTQHSDLSQSQLIQSSYLNKIHHQHTFTINSIKDKNQSEIGLNSSLLPSLPFTHQNRMGSFDINANSKIFSDKNQYNNNFTKSFKTTQRDDYKHKRKGNKTNSPPELKIHKIKHESYNQDEFRKAGQTFMPLRLSVDSNTSRRNEDETFRYLVKVSNLAGNTNYKSNNKTNISIGKQEFYQRSPSLTHKKIELQQHVKPNHKNEDLNERRNSSVMKIEASTSPIGSAGHSFGQDILIPTAENGRRQIIQVKARQVGRRKMNNYNNEDLKQVDNRLPSILQQQKYSNMGNHHLKSSNSLDEWQESNRSFMSSHQQIYHD</sequence>
<gene>
    <name evidence="2" type="primary">Contig8500.g9070</name>
    <name evidence="2" type="ORF">STYLEM_5048</name>
</gene>
<accession>A0A078A2K4</accession>
<dbReference type="Proteomes" id="UP000039865">
    <property type="component" value="Unassembled WGS sequence"/>
</dbReference>
<name>A0A078A2K4_STYLE</name>
<dbReference type="EMBL" id="CCKQ01004901">
    <property type="protein sequence ID" value="CDW76052.1"/>
    <property type="molecule type" value="Genomic_DNA"/>
</dbReference>
<evidence type="ECO:0000313" key="2">
    <source>
        <dbReference type="EMBL" id="CDW76052.1"/>
    </source>
</evidence>